<gene>
    <name evidence="2" type="ORF">FHS22_004363</name>
</gene>
<sequence length="131" mass="14801">MMGLRDWFAGDPATEMQRLRARVRELEGLVSEAAELGERLDREQAARVRLGQQIDRERASYELTAARIRELEALLGEREASALDKLTVLPPARSTSPTAEVLRERARADALALRVEELQAANLRLYKIHIP</sequence>
<protein>
    <submittedName>
        <fullName evidence="2">Uncharacterized protein</fullName>
    </submittedName>
</protein>
<dbReference type="RefSeq" id="WP_184944210.1">
    <property type="nucleotide sequence ID" value="NZ_BAAAWZ010000001.1"/>
</dbReference>
<comment type="caution">
    <text evidence="2">The sequence shown here is derived from an EMBL/GenBank/DDBJ whole genome shotgun (WGS) entry which is preliminary data.</text>
</comment>
<proteinExistence type="predicted"/>
<evidence type="ECO:0000313" key="2">
    <source>
        <dbReference type="EMBL" id="MBB5965077.1"/>
    </source>
</evidence>
<accession>A0A841D903</accession>
<organism evidence="2 3">
    <name type="scientific">Planomonospora venezuelensis</name>
    <dbReference type="NCBI Taxonomy" id="1999"/>
    <lineage>
        <taxon>Bacteria</taxon>
        <taxon>Bacillati</taxon>
        <taxon>Actinomycetota</taxon>
        <taxon>Actinomycetes</taxon>
        <taxon>Streptosporangiales</taxon>
        <taxon>Streptosporangiaceae</taxon>
        <taxon>Planomonospora</taxon>
    </lineage>
</organism>
<name>A0A841D903_PLAVE</name>
<evidence type="ECO:0000256" key="1">
    <source>
        <dbReference type="SAM" id="Coils"/>
    </source>
</evidence>
<keyword evidence="3" id="KW-1185">Reference proteome</keyword>
<reference evidence="2 3" key="1">
    <citation type="submission" date="2020-08" db="EMBL/GenBank/DDBJ databases">
        <title>Genomic Encyclopedia of Type Strains, Phase III (KMG-III): the genomes of soil and plant-associated and newly described type strains.</title>
        <authorList>
            <person name="Whitman W."/>
        </authorList>
    </citation>
    <scope>NUCLEOTIDE SEQUENCE [LARGE SCALE GENOMIC DNA]</scope>
    <source>
        <strain evidence="2 3">CECT 3303</strain>
    </source>
</reference>
<dbReference type="Proteomes" id="UP000562352">
    <property type="component" value="Unassembled WGS sequence"/>
</dbReference>
<evidence type="ECO:0000313" key="3">
    <source>
        <dbReference type="Proteomes" id="UP000562352"/>
    </source>
</evidence>
<keyword evidence="1" id="KW-0175">Coiled coil</keyword>
<dbReference type="EMBL" id="JACHJJ010000015">
    <property type="protein sequence ID" value="MBB5965077.1"/>
    <property type="molecule type" value="Genomic_DNA"/>
</dbReference>
<feature type="coiled-coil region" evidence="1">
    <location>
        <begin position="16"/>
        <end position="46"/>
    </location>
</feature>
<dbReference type="AlphaFoldDB" id="A0A841D903"/>